<evidence type="ECO:0000313" key="3">
    <source>
        <dbReference type="EMBL" id="KAK3748123.1"/>
    </source>
</evidence>
<feature type="region of interest" description="Disordered" evidence="1">
    <location>
        <begin position="240"/>
        <end position="260"/>
    </location>
</feature>
<protein>
    <submittedName>
        <fullName evidence="3">Uncharacterized protein</fullName>
    </submittedName>
</protein>
<gene>
    <name evidence="3" type="ORF">RRG08_040604</name>
</gene>
<evidence type="ECO:0000256" key="2">
    <source>
        <dbReference type="SAM" id="Phobius"/>
    </source>
</evidence>
<reference evidence="3" key="1">
    <citation type="journal article" date="2023" name="G3 (Bethesda)">
        <title>A reference genome for the long-term kleptoplast-retaining sea slug Elysia crispata morphotype clarki.</title>
        <authorList>
            <person name="Eastman K.E."/>
            <person name="Pendleton A.L."/>
            <person name="Shaikh M.A."/>
            <person name="Suttiyut T."/>
            <person name="Ogas R."/>
            <person name="Tomko P."/>
            <person name="Gavelis G."/>
            <person name="Widhalm J.R."/>
            <person name="Wisecaver J.H."/>
        </authorList>
    </citation>
    <scope>NUCLEOTIDE SEQUENCE</scope>
    <source>
        <strain evidence="3">ECLA1</strain>
    </source>
</reference>
<keyword evidence="2" id="KW-1133">Transmembrane helix</keyword>
<sequence length="286" mass="31261">MPGSNCTVYRLLVVPVTSHLNLTRLLVLLNGTLTPQPETSGDPDVSGSNGGAAMNLSSRSQDTKNDFQGAVKFTVAIVFLYGIGVILMLGFHIKKSKWKESSVKDATRLVRKFDCNKSRMDRKYHKTRIENLVRSIHTEPLTDGMVSSNTSSTLHDSSLGSSSGAEHSNMLNTLSEGLDSDNSANGGFLSLSNFDLLNPSDSDFINILDNFQWSRILSDNGGMFDGEVVLHLHAEDHSEEVTISPTRHSQPEETTPGSSNEILRLESNLHTSANVMPRIEEEEIGA</sequence>
<dbReference type="EMBL" id="JAWDGP010006047">
    <property type="protein sequence ID" value="KAK3748123.1"/>
    <property type="molecule type" value="Genomic_DNA"/>
</dbReference>
<comment type="caution">
    <text evidence="3">The sequence shown here is derived from an EMBL/GenBank/DDBJ whole genome shotgun (WGS) entry which is preliminary data.</text>
</comment>
<feature type="compositionally biased region" description="Low complexity" evidence="1">
    <location>
        <begin position="147"/>
        <end position="168"/>
    </location>
</feature>
<name>A0AAE0YJU6_9GAST</name>
<proteinExistence type="predicted"/>
<feature type="region of interest" description="Disordered" evidence="1">
    <location>
        <begin position="144"/>
        <end position="168"/>
    </location>
</feature>
<organism evidence="3 4">
    <name type="scientific">Elysia crispata</name>
    <name type="common">lettuce slug</name>
    <dbReference type="NCBI Taxonomy" id="231223"/>
    <lineage>
        <taxon>Eukaryota</taxon>
        <taxon>Metazoa</taxon>
        <taxon>Spiralia</taxon>
        <taxon>Lophotrochozoa</taxon>
        <taxon>Mollusca</taxon>
        <taxon>Gastropoda</taxon>
        <taxon>Heterobranchia</taxon>
        <taxon>Euthyneura</taxon>
        <taxon>Panpulmonata</taxon>
        <taxon>Sacoglossa</taxon>
        <taxon>Placobranchoidea</taxon>
        <taxon>Plakobranchidae</taxon>
        <taxon>Elysia</taxon>
    </lineage>
</organism>
<keyword evidence="4" id="KW-1185">Reference proteome</keyword>
<dbReference type="Proteomes" id="UP001283361">
    <property type="component" value="Unassembled WGS sequence"/>
</dbReference>
<feature type="transmembrane region" description="Helical" evidence="2">
    <location>
        <begin position="70"/>
        <end position="91"/>
    </location>
</feature>
<dbReference type="AlphaFoldDB" id="A0AAE0YJU6"/>
<accession>A0AAE0YJU6</accession>
<feature type="region of interest" description="Disordered" evidence="1">
    <location>
        <begin position="36"/>
        <end position="60"/>
    </location>
</feature>
<feature type="compositionally biased region" description="Polar residues" evidence="1">
    <location>
        <begin position="241"/>
        <end position="260"/>
    </location>
</feature>
<keyword evidence="2" id="KW-0812">Transmembrane</keyword>
<evidence type="ECO:0000313" key="4">
    <source>
        <dbReference type="Proteomes" id="UP001283361"/>
    </source>
</evidence>
<keyword evidence="2" id="KW-0472">Membrane</keyword>
<evidence type="ECO:0000256" key="1">
    <source>
        <dbReference type="SAM" id="MobiDB-lite"/>
    </source>
</evidence>